<organism evidence="4 5">
    <name type="scientific">Herbaspirillum seropedicae (strain SmR1)</name>
    <dbReference type="NCBI Taxonomy" id="757424"/>
    <lineage>
        <taxon>Bacteria</taxon>
        <taxon>Pseudomonadati</taxon>
        <taxon>Pseudomonadota</taxon>
        <taxon>Betaproteobacteria</taxon>
        <taxon>Burkholderiales</taxon>
        <taxon>Oxalobacteraceae</taxon>
        <taxon>Herbaspirillum</taxon>
    </lineage>
</organism>
<keyword evidence="4" id="KW-0378">Hydrolase</keyword>
<dbReference type="Proteomes" id="UP000000329">
    <property type="component" value="Chromosome"/>
</dbReference>
<dbReference type="GO" id="GO:0015074">
    <property type="term" value="P:DNA integration"/>
    <property type="evidence" value="ECO:0007669"/>
    <property type="project" value="UniProtKB-KW"/>
</dbReference>
<dbReference type="InterPro" id="IPR002104">
    <property type="entry name" value="Integrase_catalytic"/>
</dbReference>
<evidence type="ECO:0000259" key="3">
    <source>
        <dbReference type="PROSITE" id="PS51898"/>
    </source>
</evidence>
<evidence type="ECO:0000313" key="4">
    <source>
        <dbReference type="EMBL" id="ADJ62393.1"/>
    </source>
</evidence>
<keyword evidence="5" id="KW-1185">Reference proteome</keyword>
<dbReference type="HOGENOM" id="CLU_1003541_0_0_4"/>
<dbReference type="InterPro" id="IPR013762">
    <property type="entry name" value="Integrase-like_cat_sf"/>
</dbReference>
<protein>
    <submittedName>
        <fullName evidence="4">Site-specific phage recombinase/integrase protein</fullName>
        <ecNumber evidence="4">3.6.1.-</ecNumber>
    </submittedName>
</protein>
<proteinExistence type="predicted"/>
<dbReference type="PANTHER" id="PTHR30349:SF64">
    <property type="entry name" value="PROPHAGE INTEGRASE INTD-RELATED"/>
    <property type="match status" value="1"/>
</dbReference>
<accession>D8J056</accession>
<dbReference type="SUPFAM" id="SSF56349">
    <property type="entry name" value="DNA breaking-rejoining enzymes"/>
    <property type="match status" value="1"/>
</dbReference>
<name>D8J056_HERSS</name>
<dbReference type="GO" id="GO:0006310">
    <property type="term" value="P:DNA recombination"/>
    <property type="evidence" value="ECO:0007669"/>
    <property type="project" value="UniProtKB-KW"/>
</dbReference>
<reference evidence="4 5" key="1">
    <citation type="submission" date="2010-04" db="EMBL/GenBank/DDBJ databases">
        <title>The genome of Herbaspirillum seropedicae SmR1, an endophytic, nitrogen-fixing, plant-growth promoting beta-Proteobacteria.</title>
        <authorList>
            <person name="Pedrosa F.O."/>
            <person name="Monteiro R.A."/>
            <person name="Wassem R."/>
            <person name="Cruz L.M."/>
            <person name="Ayub R.A."/>
            <person name="Colauto N.B."/>
            <person name="Fernandez M.A."/>
            <person name="Fungaro M.H.P."/>
            <person name="Grisard E.C."/>
            <person name="Hungria M."/>
            <person name="Madeira H.M.F."/>
            <person name="Nodari R.O."/>
            <person name="Osaku C.A."/>
            <person name="Petzl-Erler M.L."/>
            <person name="Terenzi H."/>
            <person name="Vieira L.G.E."/>
            <person name="Almeida M.I.M."/>
            <person name="Alves L.R."/>
            <person name="Arantes O.M.N."/>
            <person name="Balsanelli E."/>
            <person name="Barcellos F.G."/>
            <person name="Baura V.A."/>
            <person name="Binde D.R."/>
            <person name="Campo R.J."/>
            <person name="Chubatsu L.S."/>
            <person name="Chueire L.M.O."/>
            <person name="Ciferri R.R."/>
            <person name="Correa L.C."/>
            <person name="da Conceicao Silva J.L."/>
            <person name="Dabul A.N.G."/>
            <person name="Dambros B.P."/>
            <person name="Faoro H."/>
            <person name="Favetti A."/>
            <person name="Friedermann G."/>
            <person name="Furlaneto M.C."/>
            <person name="Gasques L.S."/>
            <person name="Gimenes C.C.T."/>
            <person name="Gioppo N.M.R."/>
            <person name="Glienke-Blanco C."/>
            <person name="Godoy L.P."/>
            <person name="Guerra M.P."/>
            <person name="Karp S."/>
            <person name="Kava-Cordeiro V."/>
            <person name="Margarido V.P."/>
            <person name="Mathioni S.M."/>
            <person name="Menck-Soares M.A."/>
            <person name="Murace N.K."/>
            <person name="Nicolas M.F."/>
            <person name="Oliveira C.E.C."/>
            <person name="Pagnan N.A.B."/>
            <person name="Pamphile J.A."/>
            <person name="Patussi E.V."/>
            <person name="Pereira L.F.P."/>
            <person name="Pereira-Ferrari L."/>
            <person name="Pinto F.G.S."/>
            <person name="Precoma C."/>
            <person name="Prioli A.J."/>
            <person name="Prioli S.M.A.P."/>
            <person name="Raittz R.T."/>
            <person name="Ramos H.J.O."/>
            <person name="Ribeiro E.M.S.F."/>
            <person name="Rigo L.U."/>
            <person name="Rocha C.L.M.S.C."/>
            <person name="Rocha S.N."/>
            <person name="Santos K."/>
            <person name="Satori D."/>
            <person name="Silva A.G."/>
            <person name="Simao R.C.G."/>
            <person name="Soares M.A.M."/>
            <person name="Souza E.M."/>
            <person name="Steffens M.B.R."/>
            <person name="Steindel M."/>
            <person name="Tadra-Sfeir M.Z."/>
            <person name="Takahashi E.K."/>
            <person name="Torres R.A."/>
            <person name="Valle J.S."/>
            <person name="Vernal J.I."/>
            <person name="Vilas-Boas L.A."/>
            <person name="Watanabe M.A.E."/>
            <person name="Weiss V.A."/>
            <person name="Yates M.A."/>
            <person name="Souza E.M."/>
        </authorList>
    </citation>
    <scope>NUCLEOTIDE SEQUENCE [LARGE SCALE GENOMIC DNA]</scope>
    <source>
        <strain evidence="4 5">SmR1</strain>
    </source>
</reference>
<dbReference type="CDD" id="cd00796">
    <property type="entry name" value="INT_Rci_Hp1_C"/>
    <property type="match status" value="1"/>
</dbReference>
<dbReference type="RefSeq" id="WP_013232907.1">
    <property type="nucleotide sequence ID" value="NC_014323.1"/>
</dbReference>
<dbReference type="Pfam" id="PF00589">
    <property type="entry name" value="Phage_integrase"/>
    <property type="match status" value="1"/>
</dbReference>
<dbReference type="KEGG" id="hse:Hsero_0876"/>
<evidence type="ECO:0000256" key="2">
    <source>
        <dbReference type="ARBA" id="ARBA00023172"/>
    </source>
</evidence>
<dbReference type="eggNOG" id="COG0582">
    <property type="taxonomic scope" value="Bacteria"/>
</dbReference>
<dbReference type="Gene3D" id="1.10.443.10">
    <property type="entry name" value="Intergrase catalytic core"/>
    <property type="match status" value="2"/>
</dbReference>
<dbReference type="EC" id="3.6.1.-" evidence="4"/>
<dbReference type="EMBL" id="CP002039">
    <property type="protein sequence ID" value="ADJ62393.1"/>
    <property type="molecule type" value="Genomic_DNA"/>
</dbReference>
<keyword evidence="2" id="KW-0233">DNA recombination</keyword>
<gene>
    <name evidence="4" type="ordered locus">Hsero_0876</name>
</gene>
<sequence length="325" mass="37492">MPIYRDKERGNFVFEFDRRLKGKRIRVRKYLPKTWNKSQADAFDREESARLYAVANNVERPDHLIDDAVDIYIEERVPLLKSGANIARELAQMYFAYKGRHMSELAQVCKSYMAKAGRADEDNDSPLAAATLRNRIRYLTSACRYAWKHHGMSEHDPAERVIAPLVRNERRRYITRKEMLQLCLASKHRPTRAAVRIAFYSGMRMSEILRAERTHDAFVLDETKNGEPRIVPMHRKIRCCAKVPLPDQSRISKHFRDARKLVGLDWLHFHDLRHSAASSMINEGVDLYTVGAVLGHKTASSTKRYAHLATSSLKSAIERIGKKSS</sequence>
<evidence type="ECO:0000256" key="1">
    <source>
        <dbReference type="ARBA" id="ARBA00022908"/>
    </source>
</evidence>
<dbReference type="GeneID" id="31910422"/>
<dbReference type="PROSITE" id="PS51898">
    <property type="entry name" value="TYR_RECOMBINASE"/>
    <property type="match status" value="1"/>
</dbReference>
<feature type="domain" description="Tyr recombinase" evidence="3">
    <location>
        <begin position="169"/>
        <end position="318"/>
    </location>
</feature>
<dbReference type="PANTHER" id="PTHR30349">
    <property type="entry name" value="PHAGE INTEGRASE-RELATED"/>
    <property type="match status" value="1"/>
</dbReference>
<dbReference type="GO" id="GO:0016787">
    <property type="term" value="F:hydrolase activity"/>
    <property type="evidence" value="ECO:0007669"/>
    <property type="project" value="UniProtKB-KW"/>
</dbReference>
<dbReference type="STRING" id="757424.Hsero_0876"/>
<evidence type="ECO:0000313" key="5">
    <source>
        <dbReference type="Proteomes" id="UP000000329"/>
    </source>
</evidence>
<dbReference type="InterPro" id="IPR050090">
    <property type="entry name" value="Tyrosine_recombinase_XerCD"/>
</dbReference>
<dbReference type="InterPro" id="IPR011010">
    <property type="entry name" value="DNA_brk_join_enz"/>
</dbReference>
<dbReference type="AlphaFoldDB" id="D8J056"/>
<dbReference type="GO" id="GO:0003677">
    <property type="term" value="F:DNA binding"/>
    <property type="evidence" value="ECO:0007669"/>
    <property type="project" value="InterPro"/>
</dbReference>
<keyword evidence="1" id="KW-0229">DNA integration</keyword>